<name>A0A0C3PEN7_PISTI</name>
<reference evidence="1 2" key="1">
    <citation type="submission" date="2014-04" db="EMBL/GenBank/DDBJ databases">
        <authorList>
            <consortium name="DOE Joint Genome Institute"/>
            <person name="Kuo A."/>
            <person name="Kohler A."/>
            <person name="Costa M.D."/>
            <person name="Nagy L.G."/>
            <person name="Floudas D."/>
            <person name="Copeland A."/>
            <person name="Barry K.W."/>
            <person name="Cichocki N."/>
            <person name="Veneault-Fourrey C."/>
            <person name="LaButti K."/>
            <person name="Lindquist E.A."/>
            <person name="Lipzen A."/>
            <person name="Lundell T."/>
            <person name="Morin E."/>
            <person name="Murat C."/>
            <person name="Sun H."/>
            <person name="Tunlid A."/>
            <person name="Henrissat B."/>
            <person name="Grigoriev I.V."/>
            <person name="Hibbett D.S."/>
            <person name="Martin F."/>
            <person name="Nordberg H.P."/>
            <person name="Cantor M.N."/>
            <person name="Hua S.X."/>
        </authorList>
    </citation>
    <scope>NUCLEOTIDE SEQUENCE [LARGE SCALE GENOMIC DNA]</scope>
    <source>
        <strain evidence="1 2">Marx 270</strain>
    </source>
</reference>
<dbReference type="EMBL" id="KN831948">
    <property type="protein sequence ID" value="KIO12290.1"/>
    <property type="molecule type" value="Genomic_DNA"/>
</dbReference>
<keyword evidence="2" id="KW-1185">Reference proteome</keyword>
<evidence type="ECO:0000313" key="1">
    <source>
        <dbReference type="EMBL" id="KIO12290.1"/>
    </source>
</evidence>
<accession>A0A0C3PEN7</accession>
<dbReference type="HOGENOM" id="CLU_2813444_0_0_1"/>
<evidence type="ECO:0000313" key="2">
    <source>
        <dbReference type="Proteomes" id="UP000054217"/>
    </source>
</evidence>
<dbReference type="InParanoid" id="A0A0C3PEN7"/>
<reference evidence="2" key="2">
    <citation type="submission" date="2015-01" db="EMBL/GenBank/DDBJ databases">
        <title>Evolutionary Origins and Diversification of the Mycorrhizal Mutualists.</title>
        <authorList>
            <consortium name="DOE Joint Genome Institute"/>
            <consortium name="Mycorrhizal Genomics Consortium"/>
            <person name="Kohler A."/>
            <person name="Kuo A."/>
            <person name="Nagy L.G."/>
            <person name="Floudas D."/>
            <person name="Copeland A."/>
            <person name="Barry K.W."/>
            <person name="Cichocki N."/>
            <person name="Veneault-Fourrey C."/>
            <person name="LaButti K."/>
            <person name="Lindquist E.A."/>
            <person name="Lipzen A."/>
            <person name="Lundell T."/>
            <person name="Morin E."/>
            <person name="Murat C."/>
            <person name="Riley R."/>
            <person name="Ohm R."/>
            <person name="Sun H."/>
            <person name="Tunlid A."/>
            <person name="Henrissat B."/>
            <person name="Grigoriev I.V."/>
            <person name="Hibbett D.S."/>
            <person name="Martin F."/>
        </authorList>
    </citation>
    <scope>NUCLEOTIDE SEQUENCE [LARGE SCALE GENOMIC DNA]</scope>
    <source>
        <strain evidence="2">Marx 270</strain>
    </source>
</reference>
<sequence>MGVQASGVLQLVLAIHNTFYGFVMARISLPSPLQVPAHLYVNAPPVPHGTRPCTPPLLSYTTGEMCG</sequence>
<dbReference type="Proteomes" id="UP000054217">
    <property type="component" value="Unassembled WGS sequence"/>
</dbReference>
<protein>
    <submittedName>
        <fullName evidence="1">Uncharacterized protein</fullName>
    </submittedName>
</protein>
<organism evidence="1 2">
    <name type="scientific">Pisolithus tinctorius Marx 270</name>
    <dbReference type="NCBI Taxonomy" id="870435"/>
    <lineage>
        <taxon>Eukaryota</taxon>
        <taxon>Fungi</taxon>
        <taxon>Dikarya</taxon>
        <taxon>Basidiomycota</taxon>
        <taxon>Agaricomycotina</taxon>
        <taxon>Agaricomycetes</taxon>
        <taxon>Agaricomycetidae</taxon>
        <taxon>Boletales</taxon>
        <taxon>Sclerodermatineae</taxon>
        <taxon>Pisolithaceae</taxon>
        <taxon>Pisolithus</taxon>
    </lineage>
</organism>
<proteinExistence type="predicted"/>
<gene>
    <name evidence="1" type="ORF">M404DRAFT_994207</name>
</gene>
<dbReference type="AlphaFoldDB" id="A0A0C3PEN7"/>